<dbReference type="OrthoDB" id="6146970at2759"/>
<reference evidence="3" key="2">
    <citation type="submission" date="2019-09" db="UniProtKB">
        <authorList>
            <consortium name="WormBaseParasite"/>
        </authorList>
    </citation>
    <scope>IDENTIFICATION</scope>
</reference>
<evidence type="ECO:0000313" key="3">
    <source>
        <dbReference type="WBParaSite" id="HPBE_0002430601-mRNA-1"/>
    </source>
</evidence>
<evidence type="ECO:0000313" key="1">
    <source>
        <dbReference type="EMBL" id="VDP44247.1"/>
    </source>
</evidence>
<name>A0A183GNN6_HELPZ</name>
<keyword evidence="2" id="KW-1185">Reference proteome</keyword>
<reference evidence="1 2" key="1">
    <citation type="submission" date="2018-11" db="EMBL/GenBank/DDBJ databases">
        <authorList>
            <consortium name="Pathogen Informatics"/>
        </authorList>
    </citation>
    <scope>NUCLEOTIDE SEQUENCE [LARGE SCALE GENOMIC DNA]</scope>
</reference>
<sequence length="130" mass="15366">MKSVDGRVLWKQVKVRKRWEEYFKELLNKEFPRQEIQEVQPTEGPIPSWTQEEKVLGNCGANWVTQFFNRVAIEGKMPDDWRDNIIVTIFKQKGDASECTNYREIKLISHTRKVHERLVDSRLMGMVAIS</sequence>
<protein>
    <submittedName>
        <fullName evidence="3">HTH CENPB-type domain-containing protein</fullName>
    </submittedName>
</protein>
<organism evidence="2 3">
    <name type="scientific">Heligmosomoides polygyrus</name>
    <name type="common">Parasitic roundworm</name>
    <dbReference type="NCBI Taxonomy" id="6339"/>
    <lineage>
        <taxon>Eukaryota</taxon>
        <taxon>Metazoa</taxon>
        <taxon>Ecdysozoa</taxon>
        <taxon>Nematoda</taxon>
        <taxon>Chromadorea</taxon>
        <taxon>Rhabditida</taxon>
        <taxon>Rhabditina</taxon>
        <taxon>Rhabditomorpha</taxon>
        <taxon>Strongyloidea</taxon>
        <taxon>Heligmosomidae</taxon>
        <taxon>Heligmosomoides</taxon>
    </lineage>
</organism>
<accession>A0A3P8CY69</accession>
<dbReference type="AlphaFoldDB" id="A0A183GNN6"/>
<evidence type="ECO:0000313" key="2">
    <source>
        <dbReference type="Proteomes" id="UP000050761"/>
    </source>
</evidence>
<dbReference type="EMBL" id="UZAH01036166">
    <property type="protein sequence ID" value="VDP44247.1"/>
    <property type="molecule type" value="Genomic_DNA"/>
</dbReference>
<accession>A0A183GNN6</accession>
<gene>
    <name evidence="1" type="ORF">HPBE_LOCUS24305</name>
</gene>
<proteinExistence type="predicted"/>
<dbReference type="PANTHER" id="PTHR19446">
    <property type="entry name" value="REVERSE TRANSCRIPTASES"/>
    <property type="match status" value="1"/>
</dbReference>
<dbReference type="WBParaSite" id="HPBE_0002430601-mRNA-1">
    <property type="protein sequence ID" value="HPBE_0002430601-mRNA-1"/>
    <property type="gene ID" value="HPBE_0002430601"/>
</dbReference>
<dbReference type="Proteomes" id="UP000050761">
    <property type="component" value="Unassembled WGS sequence"/>
</dbReference>